<dbReference type="OrthoDB" id="3599677at2"/>
<dbReference type="AlphaFoldDB" id="A0A8H9MG30"/>
<accession>A0A8H9MG30</accession>
<dbReference type="PANTHER" id="PTHR46696:SF1">
    <property type="entry name" value="CYTOCHROME P450 YJIB-RELATED"/>
    <property type="match status" value="1"/>
</dbReference>
<evidence type="ECO:0000313" key="3">
    <source>
        <dbReference type="Proteomes" id="UP000658656"/>
    </source>
</evidence>
<protein>
    <submittedName>
        <fullName evidence="2">Cytochrome P450</fullName>
    </submittedName>
</protein>
<dbReference type="Proteomes" id="UP000658656">
    <property type="component" value="Unassembled WGS sequence"/>
</dbReference>
<dbReference type="GO" id="GO:0020037">
    <property type="term" value="F:heme binding"/>
    <property type="evidence" value="ECO:0007669"/>
    <property type="project" value="InterPro"/>
</dbReference>
<dbReference type="EMBL" id="BNAV01000022">
    <property type="protein sequence ID" value="GHF88334.1"/>
    <property type="molecule type" value="Genomic_DNA"/>
</dbReference>
<reference evidence="2" key="2">
    <citation type="submission" date="2020-09" db="EMBL/GenBank/DDBJ databases">
        <authorList>
            <person name="Sun Q."/>
            <person name="Zhou Y."/>
        </authorList>
    </citation>
    <scope>NUCLEOTIDE SEQUENCE</scope>
    <source>
        <strain evidence="2">CGMCC 4.7679</strain>
    </source>
</reference>
<dbReference type="InterPro" id="IPR017972">
    <property type="entry name" value="Cyt_P450_CS"/>
</dbReference>
<evidence type="ECO:0000313" key="2">
    <source>
        <dbReference type="EMBL" id="GHF88334.1"/>
    </source>
</evidence>
<dbReference type="RefSeq" id="WP_145939130.1">
    <property type="nucleotide sequence ID" value="NZ_BNAV01000022.1"/>
</dbReference>
<dbReference type="Gene3D" id="1.10.630.10">
    <property type="entry name" value="Cytochrome P450"/>
    <property type="match status" value="2"/>
</dbReference>
<comment type="similarity">
    <text evidence="1">Belongs to the cytochrome P450 family.</text>
</comment>
<organism evidence="2 3">
    <name type="scientific">Amycolatopsis bartoniae</name>
    <dbReference type="NCBI Taxonomy" id="941986"/>
    <lineage>
        <taxon>Bacteria</taxon>
        <taxon>Bacillati</taxon>
        <taxon>Actinomycetota</taxon>
        <taxon>Actinomycetes</taxon>
        <taxon>Pseudonocardiales</taxon>
        <taxon>Pseudonocardiaceae</taxon>
        <taxon>Amycolatopsis</taxon>
    </lineage>
</organism>
<dbReference type="InterPro" id="IPR036396">
    <property type="entry name" value="Cyt_P450_sf"/>
</dbReference>
<comment type="caution">
    <text evidence="2">The sequence shown here is derived from an EMBL/GenBank/DDBJ whole genome shotgun (WGS) entry which is preliminary data.</text>
</comment>
<evidence type="ECO:0000256" key="1">
    <source>
        <dbReference type="ARBA" id="ARBA00010617"/>
    </source>
</evidence>
<keyword evidence="3" id="KW-1185">Reference proteome</keyword>
<gene>
    <name evidence="2" type="ORF">GCM10017566_72660</name>
</gene>
<dbReference type="GO" id="GO:0004497">
    <property type="term" value="F:monooxygenase activity"/>
    <property type="evidence" value="ECO:0007669"/>
    <property type="project" value="InterPro"/>
</dbReference>
<sequence length="289" mass="30798">MAHDHKVLSTRAACLAALRSPALTSNPGSDQANLLFLDGQAHARLRTVVWRMIARAEPLPDAVRERVEAIVRGLGDEFDLVADFARPIAAAVAEAVLGVELPPRVLADLEAVTANLDAWFGEGGAADTAALRLAMFFARAGVLPEAAVTEEERLVTPVVLAHAAVENSRNFLALAGLRLVTERRTRDVRELVNEITPARLVYRRATEDVTLAGHAVRAGETVAIRLDAGLPFGSGPHACPGSGVALAEAEVALRALARVLRPEHRVRNVLFGSHPVFYSLESAVVTSGD</sequence>
<name>A0A8H9MG30_9PSEU</name>
<dbReference type="PANTHER" id="PTHR46696">
    <property type="entry name" value="P450, PUTATIVE (EUROFUNG)-RELATED"/>
    <property type="match status" value="1"/>
</dbReference>
<dbReference type="GO" id="GO:0016705">
    <property type="term" value="F:oxidoreductase activity, acting on paired donors, with incorporation or reduction of molecular oxygen"/>
    <property type="evidence" value="ECO:0007669"/>
    <property type="project" value="InterPro"/>
</dbReference>
<dbReference type="GO" id="GO:0005506">
    <property type="term" value="F:iron ion binding"/>
    <property type="evidence" value="ECO:0007669"/>
    <property type="project" value="InterPro"/>
</dbReference>
<dbReference type="SUPFAM" id="SSF48264">
    <property type="entry name" value="Cytochrome P450"/>
    <property type="match status" value="1"/>
</dbReference>
<reference evidence="2" key="1">
    <citation type="journal article" date="2014" name="Int. J. Syst. Evol. Microbiol.">
        <title>Complete genome sequence of Corynebacterium casei LMG S-19264T (=DSM 44701T), isolated from a smear-ripened cheese.</title>
        <authorList>
            <consortium name="US DOE Joint Genome Institute (JGI-PGF)"/>
            <person name="Walter F."/>
            <person name="Albersmeier A."/>
            <person name="Kalinowski J."/>
            <person name="Ruckert C."/>
        </authorList>
    </citation>
    <scope>NUCLEOTIDE SEQUENCE</scope>
    <source>
        <strain evidence="2">CGMCC 4.7679</strain>
    </source>
</reference>
<dbReference type="PROSITE" id="PS00086">
    <property type="entry name" value="CYTOCHROME_P450"/>
    <property type="match status" value="1"/>
</dbReference>
<proteinExistence type="inferred from homology"/>